<name>A0ABQ9TYD3_SAGOE</name>
<accession>A0ABQ9TYD3</accession>
<sequence>NTEAAVALKDEFVKTEVPVMSCPSYLSLDSKSIRRPFNGLQDAISYTISGSMLMLLYWLEKF</sequence>
<gene>
    <name evidence="1" type="ORF">P7K49_032491</name>
</gene>
<evidence type="ECO:0000313" key="1">
    <source>
        <dbReference type="EMBL" id="KAK2089825.1"/>
    </source>
</evidence>
<reference evidence="1 2" key="1">
    <citation type="submission" date="2023-05" db="EMBL/GenBank/DDBJ databases">
        <title>B98-5 Cell Line De Novo Hybrid Assembly: An Optical Mapping Approach.</title>
        <authorList>
            <person name="Kananen K."/>
            <person name="Auerbach J.A."/>
            <person name="Kautto E."/>
            <person name="Blachly J.S."/>
        </authorList>
    </citation>
    <scope>NUCLEOTIDE SEQUENCE [LARGE SCALE GENOMIC DNA]</scope>
    <source>
        <strain evidence="1">B95-8</strain>
        <tissue evidence="1">Cell line</tissue>
    </source>
</reference>
<proteinExistence type="predicted"/>
<dbReference type="EMBL" id="JASSZA010000018">
    <property type="protein sequence ID" value="KAK2089825.1"/>
    <property type="molecule type" value="Genomic_DNA"/>
</dbReference>
<feature type="non-terminal residue" evidence="1">
    <location>
        <position position="1"/>
    </location>
</feature>
<evidence type="ECO:0000313" key="2">
    <source>
        <dbReference type="Proteomes" id="UP001266305"/>
    </source>
</evidence>
<organism evidence="1 2">
    <name type="scientific">Saguinus oedipus</name>
    <name type="common">Cotton-top tamarin</name>
    <name type="synonym">Oedipomidas oedipus</name>
    <dbReference type="NCBI Taxonomy" id="9490"/>
    <lineage>
        <taxon>Eukaryota</taxon>
        <taxon>Metazoa</taxon>
        <taxon>Chordata</taxon>
        <taxon>Craniata</taxon>
        <taxon>Vertebrata</taxon>
        <taxon>Euteleostomi</taxon>
        <taxon>Mammalia</taxon>
        <taxon>Eutheria</taxon>
        <taxon>Euarchontoglires</taxon>
        <taxon>Primates</taxon>
        <taxon>Haplorrhini</taxon>
        <taxon>Platyrrhini</taxon>
        <taxon>Cebidae</taxon>
        <taxon>Callitrichinae</taxon>
        <taxon>Saguinus</taxon>
    </lineage>
</organism>
<protein>
    <submittedName>
        <fullName evidence="1">Uncharacterized protein</fullName>
    </submittedName>
</protein>
<keyword evidence="2" id="KW-1185">Reference proteome</keyword>
<dbReference type="Proteomes" id="UP001266305">
    <property type="component" value="Unassembled WGS sequence"/>
</dbReference>
<comment type="caution">
    <text evidence="1">The sequence shown here is derived from an EMBL/GenBank/DDBJ whole genome shotgun (WGS) entry which is preliminary data.</text>
</comment>